<accession>A3TT99</accession>
<proteinExistence type="predicted"/>
<feature type="chain" id="PRO_5002659424" description="SPOR domain-containing protein" evidence="2">
    <location>
        <begin position="25"/>
        <end position="444"/>
    </location>
</feature>
<feature type="region of interest" description="Disordered" evidence="1">
    <location>
        <begin position="104"/>
        <end position="144"/>
    </location>
</feature>
<feature type="signal peptide" evidence="2">
    <location>
        <begin position="1"/>
        <end position="24"/>
    </location>
</feature>
<evidence type="ECO:0000256" key="2">
    <source>
        <dbReference type="SAM" id="SignalP"/>
    </source>
</evidence>
<dbReference type="GO" id="GO:0042834">
    <property type="term" value="F:peptidoglycan binding"/>
    <property type="evidence" value="ECO:0007669"/>
    <property type="project" value="InterPro"/>
</dbReference>
<feature type="compositionally biased region" description="Low complexity" evidence="1">
    <location>
        <begin position="122"/>
        <end position="141"/>
    </location>
</feature>
<dbReference type="EMBL" id="AAMO01000001">
    <property type="protein sequence ID" value="EAQ04876.1"/>
    <property type="molecule type" value="Genomic_DNA"/>
</dbReference>
<dbReference type="OrthoDB" id="7843142at2"/>
<dbReference type="Proteomes" id="UP000004318">
    <property type="component" value="Unassembled WGS sequence"/>
</dbReference>
<evidence type="ECO:0000313" key="4">
    <source>
        <dbReference type="EMBL" id="EAQ04876.1"/>
    </source>
</evidence>
<evidence type="ECO:0000313" key="5">
    <source>
        <dbReference type="Proteomes" id="UP000004318"/>
    </source>
</evidence>
<dbReference type="InterPro" id="IPR036680">
    <property type="entry name" value="SPOR-like_sf"/>
</dbReference>
<dbReference type="eggNOG" id="COG3087">
    <property type="taxonomic scope" value="Bacteria"/>
</dbReference>
<dbReference type="InterPro" id="IPR007730">
    <property type="entry name" value="SPOR-like_dom"/>
</dbReference>
<dbReference type="PROSITE" id="PS51724">
    <property type="entry name" value="SPOR"/>
    <property type="match status" value="1"/>
</dbReference>
<keyword evidence="5" id="KW-1185">Reference proteome</keyword>
<name>A3TT99_PSEBH</name>
<reference evidence="4 5" key="1">
    <citation type="journal article" date="2010" name="J. Bacteriol.">
        <title>Genome sequences of Oceanicola granulosus HTCC2516(T) and Oceanicola batsensis HTCC2597(TDelta).</title>
        <authorList>
            <person name="Thrash J.C."/>
            <person name="Cho J.C."/>
            <person name="Vergin K.L."/>
            <person name="Giovannoni S.J."/>
        </authorList>
    </citation>
    <scope>NUCLEOTIDE SEQUENCE [LARGE SCALE GENOMIC DNA]</scope>
    <source>
        <strain evidence="5">ATCC BAA-863 / DSM 15984 / KCTC 12145 / HTCC2597</strain>
    </source>
</reference>
<dbReference type="STRING" id="252305.OB2597_06320"/>
<organism evidence="4 5">
    <name type="scientific">Pseudooceanicola batsensis (strain ATCC BAA-863 / DSM 15984 / KCTC 12145 / HTCC2597)</name>
    <name type="common">Oceanicola batsensis</name>
    <dbReference type="NCBI Taxonomy" id="252305"/>
    <lineage>
        <taxon>Bacteria</taxon>
        <taxon>Pseudomonadati</taxon>
        <taxon>Pseudomonadota</taxon>
        <taxon>Alphaproteobacteria</taxon>
        <taxon>Rhodobacterales</taxon>
        <taxon>Paracoccaceae</taxon>
        <taxon>Pseudooceanicola</taxon>
    </lineage>
</organism>
<gene>
    <name evidence="4" type="ORF">OB2597_06320</name>
</gene>
<dbReference type="Pfam" id="PF05036">
    <property type="entry name" value="SPOR"/>
    <property type="match status" value="1"/>
</dbReference>
<evidence type="ECO:0000259" key="3">
    <source>
        <dbReference type="PROSITE" id="PS51724"/>
    </source>
</evidence>
<dbReference type="RefSeq" id="WP_009805493.1">
    <property type="nucleotide sequence ID" value="NZ_CH724131.1"/>
</dbReference>
<comment type="caution">
    <text evidence="4">The sequence shown here is derived from an EMBL/GenBank/DDBJ whole genome shotgun (WGS) entry which is preliminary data.</text>
</comment>
<dbReference type="SUPFAM" id="SSF110997">
    <property type="entry name" value="Sporulation related repeat"/>
    <property type="match status" value="1"/>
</dbReference>
<evidence type="ECO:0000256" key="1">
    <source>
        <dbReference type="SAM" id="MobiDB-lite"/>
    </source>
</evidence>
<dbReference type="AlphaFoldDB" id="A3TT99"/>
<dbReference type="Gene3D" id="3.30.70.1070">
    <property type="entry name" value="Sporulation related repeat"/>
    <property type="match status" value="1"/>
</dbReference>
<sequence>MNRFSRRLSLLLLTVLAGGGTALAQGSRGPAEYPPASFKGTQYVDSAGCVFVRAGIDGNVVWVPRMSRNRRPVCGFQPTPVAGATSAPAASSAAEVTVITAARPETAAPAPPRAAVRRPEARPSSAAAPVAAPSRSSRPAPVVTGPSVAPVTIARTRRVPAAPAVEARPRAVAPGRAPHAATRVTGVCPGLSVTGQRYMGYGGQAGLRCGPQAGYAPGHLPRPAGAAPRVAVPGQAVPLAASSSVPAYDARVPEAPGAKVFEVPRQKVKRVTRARTTTQAQISPRARVVPDQVYRNRLLSQEGIALPEGYKRVWEDDRLNPRRAEQTLAGKRRMEMVWTQTVPRRLVPVEIAPRDRATTARVSSRSAKPAAPRGAQYIQVGTFRTPSNAQAVARRLAASGLPVRLRHSGTAQVVLAGPFGNDRDLGRALSTARRAGFSDAFPRR</sequence>
<dbReference type="HOGENOM" id="CLU_048871_0_0_5"/>
<keyword evidence="2" id="KW-0732">Signal</keyword>
<protein>
    <recommendedName>
        <fullName evidence="3">SPOR domain-containing protein</fullName>
    </recommendedName>
</protein>
<feature type="domain" description="SPOR" evidence="3">
    <location>
        <begin position="370"/>
        <end position="444"/>
    </location>
</feature>